<dbReference type="GO" id="GO:0043952">
    <property type="term" value="P:protein transport by the Sec complex"/>
    <property type="evidence" value="ECO:0007669"/>
    <property type="project" value="UniProtKB-UniRule"/>
</dbReference>
<evidence type="ECO:0000256" key="5">
    <source>
        <dbReference type="ARBA" id="ARBA00022927"/>
    </source>
</evidence>
<keyword evidence="7 10" id="KW-0811">Translocation</keyword>
<protein>
    <recommendedName>
        <fullName evidence="9 10">Protein translocase subunit SecY</fullName>
    </recommendedName>
</protein>
<keyword evidence="10" id="KW-1003">Cell membrane</keyword>
<feature type="transmembrane region" description="Helical" evidence="10">
    <location>
        <begin position="312"/>
        <end position="330"/>
    </location>
</feature>
<evidence type="ECO:0000313" key="17">
    <source>
        <dbReference type="Proteomes" id="UP000191056"/>
    </source>
</evidence>
<dbReference type="Proteomes" id="UP000656077">
    <property type="component" value="Unassembled WGS sequence"/>
</dbReference>
<dbReference type="PRINTS" id="PR00303">
    <property type="entry name" value="SECYTRNLCASE"/>
</dbReference>
<dbReference type="Pfam" id="PF00344">
    <property type="entry name" value="SecY"/>
    <property type="match status" value="1"/>
</dbReference>
<keyword evidence="8 10" id="KW-0472">Membrane</keyword>
<dbReference type="SUPFAM" id="SSF103491">
    <property type="entry name" value="Preprotein translocase SecY subunit"/>
    <property type="match status" value="1"/>
</dbReference>
<evidence type="ECO:0000256" key="7">
    <source>
        <dbReference type="ARBA" id="ARBA00023010"/>
    </source>
</evidence>
<dbReference type="EMBL" id="MZGT01000001">
    <property type="protein sequence ID" value="OPJ66174.1"/>
    <property type="molecule type" value="Genomic_DNA"/>
</dbReference>
<evidence type="ECO:0000313" key="14">
    <source>
        <dbReference type="EMBL" id="MVX62831.1"/>
    </source>
</evidence>
<dbReference type="InterPro" id="IPR002208">
    <property type="entry name" value="SecY/SEC61-alpha"/>
</dbReference>
<dbReference type="PROSITE" id="PS00755">
    <property type="entry name" value="SECY_1"/>
    <property type="match status" value="1"/>
</dbReference>
<dbReference type="InterPro" id="IPR026593">
    <property type="entry name" value="SecY"/>
</dbReference>
<keyword evidence="4 10" id="KW-0812">Transmembrane</keyword>
<evidence type="ECO:0000256" key="4">
    <source>
        <dbReference type="ARBA" id="ARBA00022692"/>
    </source>
</evidence>
<evidence type="ECO:0000313" key="15">
    <source>
        <dbReference type="EMBL" id="OPJ66174.1"/>
    </source>
</evidence>
<dbReference type="NCBIfam" id="TIGR00967">
    <property type="entry name" value="3a0501s007"/>
    <property type="match status" value="1"/>
</dbReference>
<dbReference type="GO" id="GO:0006605">
    <property type="term" value="P:protein targeting"/>
    <property type="evidence" value="ECO:0007669"/>
    <property type="project" value="UniProtKB-UniRule"/>
</dbReference>
<dbReference type="PROSITE" id="PS00756">
    <property type="entry name" value="SECY_2"/>
    <property type="match status" value="1"/>
</dbReference>
<name>A0A1V4J2D3_9CLOT</name>
<evidence type="ECO:0000256" key="3">
    <source>
        <dbReference type="ARBA" id="ARBA00022448"/>
    </source>
</evidence>
<comment type="similarity">
    <text evidence="2 10 13">Belongs to the SecY/SEC61-alpha family.</text>
</comment>
<feature type="transmembrane region" description="Helical" evidence="10">
    <location>
        <begin position="257"/>
        <end position="276"/>
    </location>
</feature>
<dbReference type="Gene3D" id="1.10.3370.10">
    <property type="entry name" value="SecY subunit domain"/>
    <property type="match status" value="1"/>
</dbReference>
<evidence type="ECO:0000256" key="6">
    <source>
        <dbReference type="ARBA" id="ARBA00022989"/>
    </source>
</evidence>
<dbReference type="GO" id="GO:0065002">
    <property type="term" value="P:intracellular protein transmembrane transport"/>
    <property type="evidence" value="ECO:0007669"/>
    <property type="project" value="UniProtKB-UniRule"/>
</dbReference>
<comment type="function">
    <text evidence="10 11">The central subunit of the protein translocation channel SecYEG. Consists of two halves formed by TMs 1-5 and 6-10. These two domains form a lateral gate at the front which open onto the bilayer between TMs 2 and 7, and are clamped together by SecE at the back. The channel is closed by both a pore ring composed of hydrophobic SecY resides and a short helix (helix 2A) on the extracellular side of the membrane which forms a plug. The plug probably moves laterally to allow the channel to open. The ring and the pore may move independently.</text>
</comment>
<evidence type="ECO:0000256" key="2">
    <source>
        <dbReference type="ARBA" id="ARBA00005751"/>
    </source>
</evidence>
<feature type="transmembrane region" description="Helical" evidence="10">
    <location>
        <begin position="70"/>
        <end position="92"/>
    </location>
</feature>
<feature type="transmembrane region" description="Helical" evidence="10">
    <location>
        <begin position="371"/>
        <end position="389"/>
    </location>
</feature>
<dbReference type="RefSeq" id="WP_079437649.1">
    <property type="nucleotide sequence ID" value="NZ_JBLZIA010000006.1"/>
</dbReference>
<feature type="transmembrane region" description="Helical" evidence="10">
    <location>
        <begin position="395"/>
        <end position="413"/>
    </location>
</feature>
<evidence type="ECO:0000256" key="10">
    <source>
        <dbReference type="HAMAP-Rule" id="MF_01465"/>
    </source>
</evidence>
<dbReference type="PIRSF" id="PIRSF004557">
    <property type="entry name" value="SecY"/>
    <property type="match status" value="1"/>
</dbReference>
<keyword evidence="17" id="KW-1185">Reference proteome</keyword>
<keyword evidence="5 10" id="KW-0653">Protein transport</keyword>
<dbReference type="STRING" id="225345.CLCHR_00470"/>
<dbReference type="InterPro" id="IPR030659">
    <property type="entry name" value="SecY_CS"/>
</dbReference>
<evidence type="ECO:0000256" key="11">
    <source>
        <dbReference type="RuleBase" id="RU000537"/>
    </source>
</evidence>
<dbReference type="Proteomes" id="UP000191056">
    <property type="component" value="Unassembled WGS sequence"/>
</dbReference>
<dbReference type="OrthoDB" id="9809248at2"/>
<comment type="subunit">
    <text evidence="10">Component of the Sec protein translocase complex. Heterotrimer consisting of SecY, SecE and SecG subunits. The heterotrimers can form oligomers, although 1 heterotrimer is thought to be able to translocate proteins. Interacts with the ribosome. Interacts with SecDF, and other proteins may be involved. Interacts with SecA.</text>
</comment>
<feature type="transmembrane region" description="Helical" evidence="10">
    <location>
        <begin position="176"/>
        <end position="198"/>
    </location>
</feature>
<reference evidence="14" key="3">
    <citation type="submission" date="2019-12" db="EMBL/GenBank/DDBJ databases">
        <title>Microbes associate with the intestines of laboratory mice.</title>
        <authorList>
            <person name="Navarre W."/>
            <person name="Wong E."/>
        </authorList>
    </citation>
    <scope>NUCLEOTIDE SEQUENCE</scope>
    <source>
        <strain evidence="14">NM79_F5</strain>
    </source>
</reference>
<dbReference type="HAMAP" id="MF_01465">
    <property type="entry name" value="SecY"/>
    <property type="match status" value="1"/>
</dbReference>
<reference evidence="15 17" key="1">
    <citation type="submission" date="2017-03" db="EMBL/GenBank/DDBJ databases">
        <title>Genome sequence of Clostridium chromiireducens DSM 23318.</title>
        <authorList>
            <person name="Poehlein A."/>
            <person name="Daniel R."/>
        </authorList>
    </citation>
    <scope>NUCLEOTIDE SEQUENCE [LARGE SCALE GENOMIC DNA]</scope>
    <source>
        <strain evidence="15 17">DSM 23318</strain>
    </source>
</reference>
<keyword evidence="3 10" id="KW-0813">Transport</keyword>
<feature type="transmembrane region" description="Helical" evidence="10">
    <location>
        <begin position="144"/>
        <end position="164"/>
    </location>
</feature>
<evidence type="ECO:0000256" key="12">
    <source>
        <dbReference type="RuleBase" id="RU003484"/>
    </source>
</evidence>
<feature type="transmembrane region" description="Helical" evidence="10">
    <location>
        <begin position="18"/>
        <end position="36"/>
    </location>
</feature>
<evidence type="ECO:0000313" key="18">
    <source>
        <dbReference type="Proteomes" id="UP000265930"/>
    </source>
</evidence>
<dbReference type="Proteomes" id="UP000265930">
    <property type="component" value="Unassembled WGS sequence"/>
</dbReference>
<sequence>MLQTLRNAFKVPELRKKILWTILLVAIFRMGSHVPLPGINSDYLKNLSQSGGLLGFYDMLSGGAFSRSSILALGVMPYINASIIIQLLTVAIPQLEQLSKEGDTGRKKIQNATRYVSLGIAFILAYGIYATISSSGATAGLNSIQKVIIVFALVVGTTFCMWLGDRITVKGIGNGTSILIFVNIISRVPTTIGSMLTLKEAGSASIIEIVLFGVFAVLLLATILYFSLSERRVPVQYAGKFASGNSNMVKAQSTTHIPLSIIGSAVLAIIFSMSVMEFPKTIATLFGGIGEGQKEWAKWILTNPTSIFNQRSWMYVVLYAVLTLFFNWFYTQITFKPDEMSENLHKSAGFVPGVRPGEETTVFFERVLNRVSFIGGILAAVLAVTPVLVQNYTQFQNIAFSGTGLLIVINVALDFTRKVESQMVVRHYKGFLK</sequence>
<dbReference type="FunFam" id="1.10.3370.10:FF:000001">
    <property type="entry name" value="Preprotein translocase subunit SecY"/>
    <property type="match status" value="1"/>
</dbReference>
<accession>A0A1V4J2D3</accession>
<dbReference type="EMBL" id="QXDJ01000006">
    <property type="protein sequence ID" value="RII32673.1"/>
    <property type="molecule type" value="Genomic_DNA"/>
</dbReference>
<feature type="transmembrane region" description="Helical" evidence="10">
    <location>
        <begin position="204"/>
        <end position="226"/>
    </location>
</feature>
<reference evidence="16 18" key="2">
    <citation type="submission" date="2018-08" db="EMBL/GenBank/DDBJ databases">
        <title>Genome of Clostridium chromiireducens C1, DSM12136.</title>
        <authorList>
            <person name="Xing M."/>
            <person name="Wei Y."/>
            <person name="Ang E.L."/>
            <person name="Zhao H."/>
            <person name="Zhang Y."/>
        </authorList>
    </citation>
    <scope>NUCLEOTIDE SEQUENCE [LARGE SCALE GENOMIC DNA]</scope>
    <source>
        <strain evidence="16 18">C1</strain>
    </source>
</reference>
<evidence type="ECO:0000256" key="8">
    <source>
        <dbReference type="ARBA" id="ARBA00023136"/>
    </source>
</evidence>
<comment type="subcellular location">
    <subcellularLocation>
        <location evidence="10">Cell membrane</location>
        <topology evidence="10">Multi-pass membrane protein</topology>
    </subcellularLocation>
    <subcellularLocation>
        <location evidence="1 12">Membrane</location>
        <topology evidence="1 12">Multi-pass membrane protein</topology>
    </subcellularLocation>
</comment>
<keyword evidence="6 10" id="KW-1133">Transmembrane helix</keyword>
<comment type="caution">
    <text evidence="15">The sequence shown here is derived from an EMBL/GenBank/DDBJ whole genome shotgun (WGS) entry which is preliminary data.</text>
</comment>
<evidence type="ECO:0000256" key="1">
    <source>
        <dbReference type="ARBA" id="ARBA00004141"/>
    </source>
</evidence>
<evidence type="ECO:0000256" key="9">
    <source>
        <dbReference type="ARBA" id="ARBA00039733"/>
    </source>
</evidence>
<evidence type="ECO:0000313" key="16">
    <source>
        <dbReference type="EMBL" id="RII32673.1"/>
    </source>
</evidence>
<evidence type="ECO:0000256" key="13">
    <source>
        <dbReference type="RuleBase" id="RU004349"/>
    </source>
</evidence>
<proteinExistence type="inferred from homology"/>
<organism evidence="15 17">
    <name type="scientific">Clostridium chromiireducens</name>
    <dbReference type="NCBI Taxonomy" id="225345"/>
    <lineage>
        <taxon>Bacteria</taxon>
        <taxon>Bacillati</taxon>
        <taxon>Bacillota</taxon>
        <taxon>Clostridia</taxon>
        <taxon>Eubacteriales</taxon>
        <taxon>Clostridiaceae</taxon>
        <taxon>Clostridium</taxon>
    </lineage>
</organism>
<dbReference type="InterPro" id="IPR023201">
    <property type="entry name" value="SecY_dom_sf"/>
</dbReference>
<feature type="transmembrane region" description="Helical" evidence="10">
    <location>
        <begin position="112"/>
        <end position="132"/>
    </location>
</feature>
<dbReference type="EMBL" id="WSRQ01000004">
    <property type="protein sequence ID" value="MVX62831.1"/>
    <property type="molecule type" value="Genomic_DNA"/>
</dbReference>
<dbReference type="GO" id="GO:0005886">
    <property type="term" value="C:plasma membrane"/>
    <property type="evidence" value="ECO:0007669"/>
    <property type="project" value="UniProtKB-SubCell"/>
</dbReference>
<dbReference type="AlphaFoldDB" id="A0A1V4J2D3"/>
<gene>
    <name evidence="10 15" type="primary">secY</name>
    <name evidence="15" type="ORF">CLCHR_00470</name>
    <name evidence="16" type="ORF">D2A34_20865</name>
    <name evidence="14" type="ORF">GKZ28_03830</name>
</gene>
<dbReference type="PANTHER" id="PTHR10906">
    <property type="entry name" value="SECY/SEC61-ALPHA FAMILY MEMBER"/>
    <property type="match status" value="1"/>
</dbReference>